<comment type="caution">
    <text evidence="2">The sequence shown here is derived from an EMBL/GenBank/DDBJ whole genome shotgun (WGS) entry which is preliminary data.</text>
</comment>
<dbReference type="Proteomes" id="UP000555411">
    <property type="component" value="Unassembled WGS sequence"/>
</dbReference>
<dbReference type="InterPro" id="IPR024331">
    <property type="entry name" value="DUF3859"/>
</dbReference>
<evidence type="ECO:0000313" key="3">
    <source>
        <dbReference type="Proteomes" id="UP000555411"/>
    </source>
</evidence>
<gene>
    <name evidence="2" type="ORF">H7F16_18710</name>
</gene>
<evidence type="ECO:0000313" key="2">
    <source>
        <dbReference type="EMBL" id="MBC2837557.1"/>
    </source>
</evidence>
<protein>
    <submittedName>
        <fullName evidence="2">DUF3859 domain-containing protein</fullName>
    </submittedName>
</protein>
<reference evidence="2 3" key="1">
    <citation type="journal article" date="2017" name="Int. J. Syst. Evol. Microbiol.">
        <title>Gemmobacter straminiformis sp. nov., isolated from an artificial fountain.</title>
        <authorList>
            <person name="Kang J.Y."/>
            <person name="Kim M.J."/>
            <person name="Chun J."/>
            <person name="Son K.P."/>
            <person name="Jahng K.Y."/>
        </authorList>
    </citation>
    <scope>NUCLEOTIDE SEQUENCE [LARGE SCALE GENOMIC DNA]</scope>
    <source>
        <strain evidence="2 3">CAM-8</strain>
    </source>
</reference>
<dbReference type="EMBL" id="JACLQD010000007">
    <property type="protein sequence ID" value="MBC2837557.1"/>
    <property type="molecule type" value="Genomic_DNA"/>
</dbReference>
<feature type="domain" description="DUF3859" evidence="1">
    <location>
        <begin position="3"/>
        <end position="127"/>
    </location>
</feature>
<accession>A0A842IEP3</accession>
<sequence length="144" mass="15584">MALSVGIVCSMTVVGQKKAPRTRAGTSFQNDGVRISIKTQVIPAFEGIKFGMTFMILGQHDSYNSVTMTHPPLGPDGTTVEHWMMPINTTDLANIVVKLGSADEHPLGRWTLTTKSINGLIATTEFELVEPKPGEAHPCEFLSS</sequence>
<organism evidence="2 3">
    <name type="scientific">Paragemmobacter straminiformis</name>
    <dbReference type="NCBI Taxonomy" id="2045119"/>
    <lineage>
        <taxon>Bacteria</taxon>
        <taxon>Pseudomonadati</taxon>
        <taxon>Pseudomonadota</taxon>
        <taxon>Alphaproteobacteria</taxon>
        <taxon>Rhodobacterales</taxon>
        <taxon>Paracoccaceae</taxon>
        <taxon>Paragemmobacter</taxon>
    </lineage>
</organism>
<dbReference type="Gene3D" id="2.60.40.2390">
    <property type="match status" value="1"/>
</dbReference>
<keyword evidence="3" id="KW-1185">Reference proteome</keyword>
<dbReference type="Pfam" id="PF12975">
    <property type="entry name" value="DUF3859"/>
    <property type="match status" value="1"/>
</dbReference>
<evidence type="ECO:0000259" key="1">
    <source>
        <dbReference type="Pfam" id="PF12975"/>
    </source>
</evidence>
<name>A0A842IEP3_9RHOB</name>
<proteinExistence type="predicted"/>
<dbReference type="AlphaFoldDB" id="A0A842IEP3"/>